<evidence type="ECO:0000313" key="5">
    <source>
        <dbReference type="Proteomes" id="UP000678276"/>
    </source>
</evidence>
<dbReference type="InterPro" id="IPR036291">
    <property type="entry name" value="NAD(P)-bd_dom_sf"/>
</dbReference>
<dbReference type="Pfam" id="PF13561">
    <property type="entry name" value="adh_short_C2"/>
    <property type="match status" value="1"/>
</dbReference>
<dbReference type="SUPFAM" id="SSF51735">
    <property type="entry name" value="NAD(P)-binding Rossmann-fold domains"/>
    <property type="match status" value="1"/>
</dbReference>
<dbReference type="PRINTS" id="PR00081">
    <property type="entry name" value="GDHRDH"/>
</dbReference>
<dbReference type="EMBL" id="JAGJCF010000003">
    <property type="protein sequence ID" value="MBP0615081.1"/>
    <property type="molecule type" value="Genomic_DNA"/>
</dbReference>
<sequence>MDLRLTGKTVLITGASQGIGAGLARAFADEGCALILTARSTDKLEALKAEIEGAHPEATVRLVPCDLTEEGAAEALCEAAGDVDILVNNAGVIPSGSLFDVDEAKWRAGWELKVYGYINLCRLYYPRMKAAGGGVILNNIGNGGEISDPRYIAGAVGNASLMAFTRALGGSSLDDNIRVVGVNPGPVNTDRIYNMLKKRAVDLYGDESRYGELAGTYPLGRPAHVHEVTDLFVFLASFRSGYTSGTIMTVDGGIASRRSIV</sequence>
<keyword evidence="2" id="KW-0560">Oxidoreductase</keyword>
<name>A0ABS4BFX8_9HYPH</name>
<reference evidence="4 5" key="1">
    <citation type="submission" date="2021-04" db="EMBL/GenBank/DDBJ databases">
        <title>Whole genome sequence of Jiella sp. KSK16Y-1.</title>
        <authorList>
            <person name="Tuo L."/>
        </authorList>
    </citation>
    <scope>NUCLEOTIDE SEQUENCE [LARGE SCALE GENOMIC DNA]</scope>
    <source>
        <strain evidence="4 5">KSK16Y-1</strain>
    </source>
</reference>
<evidence type="ECO:0000256" key="1">
    <source>
        <dbReference type="ARBA" id="ARBA00006484"/>
    </source>
</evidence>
<dbReference type="PANTHER" id="PTHR43477">
    <property type="entry name" value="DIHYDROANTICAPSIN 7-DEHYDROGENASE"/>
    <property type="match status" value="1"/>
</dbReference>
<keyword evidence="3" id="KW-0520">NAD</keyword>
<dbReference type="RefSeq" id="WP_209593506.1">
    <property type="nucleotide sequence ID" value="NZ_JAGJCF010000003.1"/>
</dbReference>
<gene>
    <name evidence="4" type="ORF">J6595_05765</name>
</gene>
<organism evidence="4 5">
    <name type="scientific">Jiella mangrovi</name>
    <dbReference type="NCBI Taxonomy" id="2821407"/>
    <lineage>
        <taxon>Bacteria</taxon>
        <taxon>Pseudomonadati</taxon>
        <taxon>Pseudomonadota</taxon>
        <taxon>Alphaproteobacteria</taxon>
        <taxon>Hyphomicrobiales</taxon>
        <taxon>Aurantimonadaceae</taxon>
        <taxon>Jiella</taxon>
    </lineage>
</organism>
<evidence type="ECO:0000256" key="2">
    <source>
        <dbReference type="ARBA" id="ARBA00023002"/>
    </source>
</evidence>
<dbReference type="InterPro" id="IPR051122">
    <property type="entry name" value="SDR_DHRS6-like"/>
</dbReference>
<evidence type="ECO:0000313" key="4">
    <source>
        <dbReference type="EMBL" id="MBP0615081.1"/>
    </source>
</evidence>
<evidence type="ECO:0000256" key="3">
    <source>
        <dbReference type="ARBA" id="ARBA00023027"/>
    </source>
</evidence>
<dbReference type="InterPro" id="IPR002347">
    <property type="entry name" value="SDR_fam"/>
</dbReference>
<dbReference type="PANTHER" id="PTHR43477:SF4">
    <property type="entry name" value="DEHYDROGENASE_REDUCTASE SDR FAMILY MEMBER 6"/>
    <property type="match status" value="1"/>
</dbReference>
<dbReference type="Proteomes" id="UP000678276">
    <property type="component" value="Unassembled WGS sequence"/>
</dbReference>
<dbReference type="NCBIfam" id="NF004779">
    <property type="entry name" value="PRK06125.1"/>
    <property type="match status" value="1"/>
</dbReference>
<keyword evidence="5" id="KW-1185">Reference proteome</keyword>
<proteinExistence type="inferred from homology"/>
<accession>A0ABS4BFX8</accession>
<protein>
    <submittedName>
        <fullName evidence="4">SDR family oxidoreductase</fullName>
    </submittedName>
</protein>
<comment type="similarity">
    <text evidence="1">Belongs to the short-chain dehydrogenases/reductases (SDR) family.</text>
</comment>
<dbReference type="Gene3D" id="3.40.50.720">
    <property type="entry name" value="NAD(P)-binding Rossmann-like Domain"/>
    <property type="match status" value="1"/>
</dbReference>
<comment type="caution">
    <text evidence="4">The sequence shown here is derived from an EMBL/GenBank/DDBJ whole genome shotgun (WGS) entry which is preliminary data.</text>
</comment>